<evidence type="ECO:0000313" key="2">
    <source>
        <dbReference type="Proteomes" id="UP001208534"/>
    </source>
</evidence>
<reference evidence="1" key="1">
    <citation type="submission" date="2021-06" db="EMBL/GenBank/DDBJ databases">
        <title>Propagation of a rapidly emergent carbapenem-resistant Acinetobacter baumannii lineage by various extra-hospital transmission networks.</title>
        <authorList>
            <person name="Calix J."/>
        </authorList>
    </citation>
    <scope>NUCLEOTIDE SEQUENCE</scope>
    <source>
        <strain evidence="1">WU_MDCI_Aw63</strain>
    </source>
</reference>
<evidence type="ECO:0000313" key="1">
    <source>
        <dbReference type="EMBL" id="MCU4395786.1"/>
    </source>
</evidence>
<sequence length="105" mass="11719">MNALEKLKLTKELRALLEQIPNLKGMEKLQSTKRLRELIELLGGQANQSVNKLFQSIIDGDVKVSIELLKQVRSEAEKNLNDPLLIEAVNVLITQVNELVGTAQS</sequence>
<gene>
    <name evidence="1" type="ORF">KTH64_02115</name>
</gene>
<protein>
    <recommendedName>
        <fullName evidence="3">DUF1641 domain-containing protein</fullName>
    </recommendedName>
</protein>
<dbReference type="Proteomes" id="UP001208534">
    <property type="component" value="Unassembled WGS sequence"/>
</dbReference>
<name>A0AAW5R6E4_ACIJU</name>
<dbReference type="AlphaFoldDB" id="A0AAW5R6E4"/>
<proteinExistence type="predicted"/>
<evidence type="ECO:0008006" key="3">
    <source>
        <dbReference type="Google" id="ProtNLM"/>
    </source>
</evidence>
<comment type="caution">
    <text evidence="1">The sequence shown here is derived from an EMBL/GenBank/DDBJ whole genome shotgun (WGS) entry which is preliminary data.</text>
</comment>
<organism evidence="1 2">
    <name type="scientific">Acinetobacter junii</name>
    <dbReference type="NCBI Taxonomy" id="40215"/>
    <lineage>
        <taxon>Bacteria</taxon>
        <taxon>Pseudomonadati</taxon>
        <taxon>Pseudomonadota</taxon>
        <taxon>Gammaproteobacteria</taxon>
        <taxon>Moraxellales</taxon>
        <taxon>Moraxellaceae</taxon>
        <taxon>Acinetobacter</taxon>
    </lineage>
</organism>
<accession>A0AAW5R6E4</accession>
<dbReference type="EMBL" id="JAHPRE010000006">
    <property type="protein sequence ID" value="MCU4395786.1"/>
    <property type="molecule type" value="Genomic_DNA"/>
</dbReference>
<dbReference type="RefSeq" id="WP_233738610.1">
    <property type="nucleotide sequence ID" value="NZ_JAHNFA010000006.1"/>
</dbReference>